<organism evidence="2 3">
    <name type="scientific">candidate division MSBL1 archaeon SCGC-AAA259E17</name>
    <dbReference type="NCBI Taxonomy" id="1698263"/>
    <lineage>
        <taxon>Archaea</taxon>
        <taxon>Methanobacteriati</taxon>
        <taxon>Methanobacteriota</taxon>
        <taxon>candidate division MSBL1</taxon>
    </lineage>
</organism>
<reference evidence="2 3" key="1">
    <citation type="journal article" date="2016" name="Sci. Rep.">
        <title>Metabolic traits of an uncultured archaeal lineage -MSBL1- from brine pools of the Red Sea.</title>
        <authorList>
            <person name="Mwirichia R."/>
            <person name="Alam I."/>
            <person name="Rashid M."/>
            <person name="Vinu M."/>
            <person name="Ba-Alawi W."/>
            <person name="Anthony Kamau A."/>
            <person name="Kamanda Ngugi D."/>
            <person name="Goker M."/>
            <person name="Klenk H.P."/>
            <person name="Bajic V."/>
            <person name="Stingl U."/>
        </authorList>
    </citation>
    <scope>NUCLEOTIDE SEQUENCE [LARGE SCALE GENOMIC DNA]</scope>
    <source>
        <strain evidence="2">SCGC-AAA259E17</strain>
    </source>
</reference>
<comment type="caution">
    <text evidence="2">The sequence shown here is derived from an EMBL/GenBank/DDBJ whole genome shotgun (WGS) entry which is preliminary data.</text>
</comment>
<feature type="compositionally biased region" description="Low complexity" evidence="1">
    <location>
        <begin position="103"/>
        <end position="114"/>
    </location>
</feature>
<sequence>DCRVPVYIFPVNSHPLCKLIFKFHIFRNPIRADASMSPKRIHERLIGEEISLSNVLVLVSQGVMTGLIEVEVNHIAIPTNPVPSMREDISLPNQNARKKKKGNNIPKIITGPFM</sequence>
<gene>
    <name evidence="2" type="ORF">AKJ64_01845</name>
</gene>
<dbReference type="EMBL" id="LHXN01000024">
    <property type="protein sequence ID" value="KXA92904.1"/>
    <property type="molecule type" value="Genomic_DNA"/>
</dbReference>
<dbReference type="AlphaFoldDB" id="A0A133UFH8"/>
<keyword evidence="3" id="KW-1185">Reference proteome</keyword>
<evidence type="ECO:0000256" key="1">
    <source>
        <dbReference type="SAM" id="MobiDB-lite"/>
    </source>
</evidence>
<proteinExistence type="predicted"/>
<name>A0A133UFH8_9EURY</name>
<accession>A0A133UFH8</accession>
<protein>
    <submittedName>
        <fullName evidence="2">Uncharacterized protein</fullName>
    </submittedName>
</protein>
<feature type="non-terminal residue" evidence="2">
    <location>
        <position position="1"/>
    </location>
</feature>
<evidence type="ECO:0000313" key="3">
    <source>
        <dbReference type="Proteomes" id="UP000070373"/>
    </source>
</evidence>
<dbReference type="Proteomes" id="UP000070373">
    <property type="component" value="Unassembled WGS sequence"/>
</dbReference>
<evidence type="ECO:0000313" key="2">
    <source>
        <dbReference type="EMBL" id="KXA92904.1"/>
    </source>
</evidence>
<feature type="region of interest" description="Disordered" evidence="1">
    <location>
        <begin position="93"/>
        <end position="114"/>
    </location>
</feature>